<dbReference type="Proteomes" id="UP000216063">
    <property type="component" value="Unassembled WGS sequence"/>
</dbReference>
<dbReference type="AlphaFoldDB" id="A0A255DWZ8"/>
<evidence type="ECO:0000313" key="5">
    <source>
        <dbReference type="Proteomes" id="UP000216063"/>
    </source>
</evidence>
<name>A0A255DWZ8_9MYCO</name>
<dbReference type="RefSeq" id="WP_094477229.1">
    <property type="nucleotide sequence ID" value="NZ_NOZR01000003.1"/>
</dbReference>
<evidence type="ECO:0000256" key="1">
    <source>
        <dbReference type="ARBA" id="ARBA00008645"/>
    </source>
</evidence>
<dbReference type="PANTHER" id="PTHR22946">
    <property type="entry name" value="DIENELACTONE HYDROLASE DOMAIN-CONTAINING PROTEIN-RELATED"/>
    <property type="match status" value="1"/>
</dbReference>
<dbReference type="OrthoDB" id="5902829at2"/>
<dbReference type="InterPro" id="IPR029058">
    <property type="entry name" value="AB_hydrolase_fold"/>
</dbReference>
<evidence type="ECO:0000313" key="4">
    <source>
        <dbReference type="EMBL" id="OYN81805.1"/>
    </source>
</evidence>
<dbReference type="InterPro" id="IPR022742">
    <property type="entry name" value="Hydrolase_4"/>
</dbReference>
<protein>
    <submittedName>
        <fullName evidence="4">Alpha/beta hydrolase</fullName>
    </submittedName>
</protein>
<dbReference type="PANTHER" id="PTHR22946:SF9">
    <property type="entry name" value="POLYKETIDE TRANSFERASE AF380"/>
    <property type="match status" value="1"/>
</dbReference>
<keyword evidence="2 4" id="KW-0378">Hydrolase</keyword>
<dbReference type="SUPFAM" id="SSF53474">
    <property type="entry name" value="alpha/beta-Hydrolases"/>
    <property type="match status" value="1"/>
</dbReference>
<dbReference type="GO" id="GO:0052689">
    <property type="term" value="F:carboxylic ester hydrolase activity"/>
    <property type="evidence" value="ECO:0007669"/>
    <property type="project" value="UniProtKB-ARBA"/>
</dbReference>
<gene>
    <name evidence="4" type="ORF">CG716_05555</name>
</gene>
<organism evidence="4 5">
    <name type="scientific">Mycolicibacterium sphagni</name>
    <dbReference type="NCBI Taxonomy" id="1786"/>
    <lineage>
        <taxon>Bacteria</taxon>
        <taxon>Bacillati</taxon>
        <taxon>Actinomycetota</taxon>
        <taxon>Actinomycetes</taxon>
        <taxon>Mycobacteriales</taxon>
        <taxon>Mycobacteriaceae</taxon>
        <taxon>Mycolicibacterium</taxon>
    </lineage>
</organism>
<feature type="domain" description="Serine aminopeptidase S33" evidence="3">
    <location>
        <begin position="33"/>
        <end position="255"/>
    </location>
</feature>
<proteinExistence type="inferred from homology"/>
<dbReference type="Gene3D" id="3.40.50.1820">
    <property type="entry name" value="alpha/beta hydrolase"/>
    <property type="match status" value="1"/>
</dbReference>
<reference evidence="4 5" key="1">
    <citation type="submission" date="2017-07" db="EMBL/GenBank/DDBJ databases">
        <title>The new phylogeny of genus Mycobacterium.</title>
        <authorList>
            <person name="Tortoli E."/>
            <person name="Trovato A."/>
            <person name="Cirillo D.M."/>
        </authorList>
    </citation>
    <scope>NUCLEOTIDE SEQUENCE [LARGE SCALE GENOMIC DNA]</scope>
    <source>
        <strain evidence="4 5">ATCC 33027</strain>
    </source>
</reference>
<evidence type="ECO:0000256" key="2">
    <source>
        <dbReference type="ARBA" id="ARBA00022801"/>
    </source>
</evidence>
<dbReference type="InterPro" id="IPR050261">
    <property type="entry name" value="FrsA_esterase"/>
</dbReference>
<comment type="similarity">
    <text evidence="1">Belongs to the AB hydrolase superfamily.</text>
</comment>
<sequence>MSRTDITFDSSGVHCSAWHFPGEGDAVASPSGRPVVVMGHGFGGTKDSGLEPFAERISADGVDVLAFDYRGFGASEGTPRQTVSVAAQIGDFEAAIAAAQRLPGVDPNRIVLWGSSMSGGHVFRVAADRTDVAGVIAMTPLTSGVAVSRAAVEHRDVAQALKWTVVGVKSRIDVARGRRPTLMPLVAHPGEPGALALDGAYESYTAMAGPTWRNEVDSAVGLQIASIRTADAAKRLRCPLLVQIADFDRYVPAESVVKTAILGRGEVHHYPCDHFDVWPGHDWFDKAADDQVAFLRRALLNTSSSPDRLKLPQR</sequence>
<comment type="caution">
    <text evidence="4">The sequence shown here is derived from an EMBL/GenBank/DDBJ whole genome shotgun (WGS) entry which is preliminary data.</text>
</comment>
<dbReference type="Gene3D" id="1.10.10.800">
    <property type="match status" value="1"/>
</dbReference>
<evidence type="ECO:0000259" key="3">
    <source>
        <dbReference type="Pfam" id="PF12146"/>
    </source>
</evidence>
<keyword evidence="5" id="KW-1185">Reference proteome</keyword>
<accession>A0A255DWZ8</accession>
<dbReference type="EMBL" id="NOZR01000003">
    <property type="protein sequence ID" value="OYN81805.1"/>
    <property type="molecule type" value="Genomic_DNA"/>
</dbReference>
<dbReference type="Pfam" id="PF12146">
    <property type="entry name" value="Hydrolase_4"/>
    <property type="match status" value="1"/>
</dbReference>